<dbReference type="RefSeq" id="XP_009261919.1">
    <property type="nucleotide sequence ID" value="XM_009263644.1"/>
</dbReference>
<organism evidence="3 4">
    <name type="scientific">Fusarium pseudograminearum (strain CS3096)</name>
    <name type="common">Wheat and barley crown-rot fungus</name>
    <dbReference type="NCBI Taxonomy" id="1028729"/>
    <lineage>
        <taxon>Eukaryota</taxon>
        <taxon>Fungi</taxon>
        <taxon>Dikarya</taxon>
        <taxon>Ascomycota</taxon>
        <taxon>Pezizomycotina</taxon>
        <taxon>Sordariomycetes</taxon>
        <taxon>Hypocreomycetidae</taxon>
        <taxon>Hypocreales</taxon>
        <taxon>Nectriaceae</taxon>
        <taxon>Fusarium</taxon>
    </lineage>
</organism>
<protein>
    <submittedName>
        <fullName evidence="3">Uncharacterized protein</fullName>
    </submittedName>
</protein>
<evidence type="ECO:0000313" key="3">
    <source>
        <dbReference type="EMBL" id="EKJ69274.1"/>
    </source>
</evidence>
<feature type="compositionally biased region" description="Polar residues" evidence="2">
    <location>
        <begin position="23"/>
        <end position="33"/>
    </location>
</feature>
<comment type="caution">
    <text evidence="3">The sequence shown here is derived from an EMBL/GenBank/DDBJ whole genome shotgun (WGS) entry which is preliminary data.</text>
</comment>
<evidence type="ECO:0000256" key="1">
    <source>
        <dbReference type="SAM" id="Coils"/>
    </source>
</evidence>
<feature type="region of interest" description="Disordered" evidence="2">
    <location>
        <begin position="1"/>
        <end position="61"/>
    </location>
</feature>
<gene>
    <name evidence="3" type="ORF">FPSE_10527</name>
</gene>
<proteinExistence type="predicted"/>
<feature type="compositionally biased region" description="Basic and acidic residues" evidence="2">
    <location>
        <begin position="183"/>
        <end position="200"/>
    </location>
</feature>
<evidence type="ECO:0000313" key="4">
    <source>
        <dbReference type="Proteomes" id="UP000007978"/>
    </source>
</evidence>
<dbReference type="KEGG" id="fpu:FPSE_10527"/>
<feature type="compositionally biased region" description="Basic residues" evidence="2">
    <location>
        <begin position="11"/>
        <end position="22"/>
    </location>
</feature>
<dbReference type="Proteomes" id="UP000007978">
    <property type="component" value="Chromosome 4"/>
</dbReference>
<name>K3V7V1_FUSPC</name>
<dbReference type="GeneID" id="20369144"/>
<accession>K3V7V1</accession>
<dbReference type="AlphaFoldDB" id="K3V7V1"/>
<feature type="coiled-coil region" evidence="1">
    <location>
        <begin position="99"/>
        <end position="129"/>
    </location>
</feature>
<reference evidence="3 4" key="1">
    <citation type="journal article" date="2012" name="PLoS Pathog.">
        <title>Comparative pathogenomics reveals horizontally acquired novel virulence genes in fungi infecting cereal hosts.</title>
        <authorList>
            <person name="Gardiner D.M."/>
            <person name="McDonald M.C."/>
            <person name="Covarelli L."/>
            <person name="Solomon P.S."/>
            <person name="Rusu A.G."/>
            <person name="Marshall M."/>
            <person name="Kazan K."/>
            <person name="Chakraborty S."/>
            <person name="McDonald B.A."/>
            <person name="Manners J.M."/>
        </authorList>
    </citation>
    <scope>NUCLEOTIDE SEQUENCE [LARGE SCALE GENOMIC DNA]</scope>
    <source>
        <strain evidence="3 4">CS3096</strain>
    </source>
</reference>
<dbReference type="HOGENOM" id="CLU_1366321_0_0_1"/>
<sequence>MPRRLAEQISKCRRKTPTKRQRSSSAASTPNTQKGHKIEASFRGSTKPTTPKPNGMTADPDTITKAVTDMQKKKDDELVTKFADMMKKRDMCEGIGVIMLKKKQELDDLKREQQALREKDREYDALSNGDDEHKMNPRLRTTYCYGLRLRRPTFLLSISPASTLKNNTTREGASTRHRQKKGTNREHRDMNTKMETGKET</sequence>
<keyword evidence="4" id="KW-1185">Reference proteome</keyword>
<feature type="region of interest" description="Disordered" evidence="2">
    <location>
        <begin position="164"/>
        <end position="200"/>
    </location>
</feature>
<evidence type="ECO:0000256" key="2">
    <source>
        <dbReference type="SAM" id="MobiDB-lite"/>
    </source>
</evidence>
<dbReference type="EMBL" id="AFNW01000348">
    <property type="protein sequence ID" value="EKJ69274.1"/>
    <property type="molecule type" value="Genomic_DNA"/>
</dbReference>
<keyword evidence="1" id="KW-0175">Coiled coil</keyword>